<feature type="non-terminal residue" evidence="2">
    <location>
        <position position="1"/>
    </location>
</feature>
<gene>
    <name evidence="2" type="ORF">TPC1_30201</name>
</gene>
<feature type="coiled-coil region" evidence="1">
    <location>
        <begin position="613"/>
        <end position="647"/>
    </location>
</feature>
<reference evidence="2" key="1">
    <citation type="submission" date="2015-07" db="EMBL/GenBank/DDBJ databases">
        <title>Adaptation to a free-living lifestyle via gene acquisitions in the diplomonad Trepomonas sp. PC1.</title>
        <authorList>
            <person name="Xu F."/>
            <person name="Jerlstrom-Hultqvist J."/>
            <person name="Kolisko M."/>
            <person name="Simpson A.G.B."/>
            <person name="Roger A.J."/>
            <person name="Svard S.G."/>
            <person name="Andersson J.O."/>
        </authorList>
    </citation>
    <scope>NUCLEOTIDE SEQUENCE</scope>
    <source>
        <strain evidence="2">PC1</strain>
    </source>
</reference>
<organism evidence="2">
    <name type="scientific">Trepomonas sp. PC1</name>
    <dbReference type="NCBI Taxonomy" id="1076344"/>
    <lineage>
        <taxon>Eukaryota</taxon>
        <taxon>Metamonada</taxon>
        <taxon>Diplomonadida</taxon>
        <taxon>Hexamitidae</taxon>
        <taxon>Hexamitinae</taxon>
        <taxon>Trepomonas</taxon>
    </lineage>
</organism>
<dbReference type="InterPro" id="IPR016024">
    <property type="entry name" value="ARM-type_fold"/>
</dbReference>
<evidence type="ECO:0000313" key="2">
    <source>
        <dbReference type="EMBL" id="JAP90304.1"/>
    </source>
</evidence>
<feature type="non-terminal residue" evidence="2">
    <location>
        <position position="840"/>
    </location>
</feature>
<protein>
    <submittedName>
        <fullName evidence="2">Uncharacterized protein</fullName>
    </submittedName>
</protein>
<dbReference type="SUPFAM" id="SSF48371">
    <property type="entry name" value="ARM repeat"/>
    <property type="match status" value="1"/>
</dbReference>
<name>A0A146K343_9EUKA</name>
<keyword evidence="1" id="KW-0175">Coiled coil</keyword>
<evidence type="ECO:0000256" key="1">
    <source>
        <dbReference type="SAM" id="Coils"/>
    </source>
</evidence>
<dbReference type="AlphaFoldDB" id="A0A146K343"/>
<proteinExistence type="predicted"/>
<accession>A0A146K343</accession>
<sequence>KPYAEFIIQLLISFQSNDQEINFRIANCCIKIISESCWVLENNPFSDSIQQICNVYIQKILLCQSNDKFFQKAISELISSMEASALAFSYINQEILQLCVQLLQSDEEKNVDNGLMLLQTIYDMQDDLRLSDEQLDLVDQLIYQTCLKLMHIDDEYKERILMQKDFNEGDDKNHIQAAIAQVIFSAAFDVAFVKKLILQMLQEPEQPGKAYMLIMIVGLTFGQDVLVDEESQIFFIKIALDLIQNADQSVLLRCAILFRNVLEISEFKSIKRNLVNQLIEISFIENMLVSPYEACIQATLDLLGWMVKSLDQKFAQSILQLSITIISEFQKRDNPATISLILILLENLIDQTKSQDLAKSAQFYFNVFSDQLSNIQYMKEPSQLMMMKQLILLLTKVHCLLEIQETDYIQSLIQIFVSDNSEQFHEIVDGILESFSLITQKQSFQLQNNVDQIVQKACQLLLIQTQEKIEGIVENQKIDNMFADEQHKRCVKLFIELAKQFPAEIARNVEPCLNAMAQAGYSSQYYQFQLACQFIFQLPLVAAKLQNQEMFAQMMGIAQESANQAIFDDTVHKDPQECKEIIKSLGYLVDCLVILKNTEQFDGLKEFTMNCLANLIQKSKMRYQQILKELENELGDEEEEESETDVKRYNQRVKNEMAIYWQLSDAVFEISTKCFQNQILQEELFNIARNNQECIGASVFTAALQQNVQKQQIVDSQYLIYFRIFAESDIKDRPITTFLYNCCVVNSKQVQKHTQVDLEDIQSGFELAYYLQFFINYGDEENIVQVLAIQQEKHFTDGRGLICKSLKDAIKSGKFKQYQNEAIGFLNTIADEDQALYQYK</sequence>
<dbReference type="EMBL" id="GDID01006302">
    <property type="protein sequence ID" value="JAP90304.1"/>
    <property type="molecule type" value="Transcribed_RNA"/>
</dbReference>